<evidence type="ECO:0000256" key="1">
    <source>
        <dbReference type="ARBA" id="ARBA00022603"/>
    </source>
</evidence>
<dbReference type="GO" id="GO:0032259">
    <property type="term" value="P:methylation"/>
    <property type="evidence" value="ECO:0007669"/>
    <property type="project" value="UniProtKB-KW"/>
</dbReference>
<accession>A0A423GYC4</accession>
<dbReference type="OrthoDB" id="9791837at2"/>
<dbReference type="GO" id="GO:0008168">
    <property type="term" value="F:methyltransferase activity"/>
    <property type="evidence" value="ECO:0007669"/>
    <property type="project" value="UniProtKB-KW"/>
</dbReference>
<dbReference type="AlphaFoldDB" id="A0A423GYC4"/>
<evidence type="ECO:0000256" key="2">
    <source>
        <dbReference type="ARBA" id="ARBA00022679"/>
    </source>
</evidence>
<keyword evidence="1 5" id="KW-0489">Methyltransferase</keyword>
<dbReference type="PANTHER" id="PTHR43464">
    <property type="entry name" value="METHYLTRANSFERASE"/>
    <property type="match status" value="1"/>
</dbReference>
<evidence type="ECO:0000259" key="4">
    <source>
        <dbReference type="Pfam" id="PF13847"/>
    </source>
</evidence>
<keyword evidence="3" id="KW-0949">S-adenosyl-L-methionine</keyword>
<sequence length="254" mass="27195">MSTSHPDFTHRLLSDAGVRVGMRVLDIGCGSGEVTLLAARLVGVNGTVVGIDQDSSALSIARQRIHREGVAATTFMQGELLSLPEALGSFDAIVGRRVLMYQADTVQAVRVLATRLRPGGIIVFQEHDSTMVPASLAPFPLHAQAQGWIRRMIELEGADLHIGFNLHRILTQAGLVVENVRAECLVQTPSSAYGLGGIVRACLPRVLAHGVATAEEIEIDTLQARLDAEQAQADSIYIGDVMFGAWARKPTQAA</sequence>
<protein>
    <submittedName>
        <fullName evidence="5">Methyltransferase</fullName>
    </submittedName>
</protein>
<gene>
    <name evidence="5" type="ORF">BK659_22990</name>
</gene>
<dbReference type="EMBL" id="MOBJ01000022">
    <property type="protein sequence ID" value="RON03376.1"/>
    <property type="molecule type" value="Genomic_DNA"/>
</dbReference>
<name>A0A423GYC4_9PSED</name>
<dbReference type="Gene3D" id="3.40.50.150">
    <property type="entry name" value="Vaccinia Virus protein VP39"/>
    <property type="match status" value="1"/>
</dbReference>
<comment type="caution">
    <text evidence="5">The sequence shown here is derived from an EMBL/GenBank/DDBJ whole genome shotgun (WGS) entry which is preliminary data.</text>
</comment>
<keyword evidence="2 5" id="KW-0808">Transferase</keyword>
<dbReference type="Proteomes" id="UP000286071">
    <property type="component" value="Unassembled WGS sequence"/>
</dbReference>
<proteinExistence type="predicted"/>
<evidence type="ECO:0000313" key="6">
    <source>
        <dbReference type="Proteomes" id="UP000286071"/>
    </source>
</evidence>
<organism evidence="5 6">
    <name type="scientific">Pseudomonas brassicacearum</name>
    <dbReference type="NCBI Taxonomy" id="930166"/>
    <lineage>
        <taxon>Bacteria</taxon>
        <taxon>Pseudomonadati</taxon>
        <taxon>Pseudomonadota</taxon>
        <taxon>Gammaproteobacteria</taxon>
        <taxon>Pseudomonadales</taxon>
        <taxon>Pseudomonadaceae</taxon>
        <taxon>Pseudomonas</taxon>
    </lineage>
</organism>
<dbReference type="Pfam" id="PF13847">
    <property type="entry name" value="Methyltransf_31"/>
    <property type="match status" value="1"/>
</dbReference>
<evidence type="ECO:0000313" key="5">
    <source>
        <dbReference type="EMBL" id="RON03376.1"/>
    </source>
</evidence>
<feature type="domain" description="Methyltransferase" evidence="4">
    <location>
        <begin position="21"/>
        <end position="135"/>
    </location>
</feature>
<dbReference type="PANTHER" id="PTHR43464:SF19">
    <property type="entry name" value="UBIQUINONE BIOSYNTHESIS O-METHYLTRANSFERASE, MITOCHONDRIAL"/>
    <property type="match status" value="1"/>
</dbReference>
<evidence type="ECO:0000256" key="3">
    <source>
        <dbReference type="ARBA" id="ARBA00022691"/>
    </source>
</evidence>
<dbReference type="SUPFAM" id="SSF53335">
    <property type="entry name" value="S-adenosyl-L-methionine-dependent methyltransferases"/>
    <property type="match status" value="1"/>
</dbReference>
<dbReference type="CDD" id="cd02440">
    <property type="entry name" value="AdoMet_MTases"/>
    <property type="match status" value="1"/>
</dbReference>
<dbReference type="InterPro" id="IPR025714">
    <property type="entry name" value="Methyltranfer_dom"/>
</dbReference>
<reference evidence="5 6" key="1">
    <citation type="submission" date="2016-10" db="EMBL/GenBank/DDBJ databases">
        <title>Comparative genome analysis of multiple Pseudomonas spp. focuses on biocontrol and plant growth promoting traits.</title>
        <authorList>
            <person name="Tao X.-Y."/>
            <person name="Taylor C.G."/>
        </authorList>
    </citation>
    <scope>NUCLEOTIDE SEQUENCE [LARGE SCALE GENOMIC DNA]</scope>
    <source>
        <strain evidence="5 6">48H11</strain>
    </source>
</reference>
<dbReference type="RefSeq" id="WP_123427657.1">
    <property type="nucleotide sequence ID" value="NZ_MOBJ01000022.1"/>
</dbReference>
<dbReference type="InterPro" id="IPR029063">
    <property type="entry name" value="SAM-dependent_MTases_sf"/>
</dbReference>